<dbReference type="AlphaFoldDB" id="A0A060HJ15"/>
<keyword evidence="4" id="KW-1185">Reference proteome</keyword>
<dbReference type="HOGENOM" id="CLU_141583_2_0_2"/>
<dbReference type="KEGG" id="nvn:NVIE_012780"/>
<dbReference type="GeneID" id="74946539"/>
<keyword evidence="1" id="KW-0456">Lyase</keyword>
<dbReference type="RefSeq" id="WP_227717504.1">
    <property type="nucleotide sequence ID" value="NZ_CP007536.1"/>
</dbReference>
<evidence type="ECO:0000256" key="1">
    <source>
        <dbReference type="ARBA" id="ARBA00023239"/>
    </source>
</evidence>
<protein>
    <submittedName>
        <fullName evidence="3">DUF126 domain-containing protein</fullName>
    </submittedName>
</protein>
<dbReference type="STRING" id="926571.NVIE_012780"/>
<dbReference type="EMBL" id="CP007536">
    <property type="protein sequence ID" value="AIC15513.1"/>
    <property type="molecule type" value="Genomic_DNA"/>
</dbReference>
<sequence length="141" mass="14736">MTTMMITGCRKIVGGKGEGEALVSSQPINFLAMVEARSGRITDPKHELYGRSLKDAILVFPNAIGSSVGAYVFYSLKEAGTAPRAIVCAKADITTASGCAIANIPVVDLPEEMAKEPLSSLVRPGSRIRVDAEAGQIAATV</sequence>
<reference evidence="3 4" key="1">
    <citation type="journal article" date="2014" name="Int. J. Syst. Evol. Microbiol.">
        <title>Nitrososphaera viennensis gen. nov., sp. nov., an aerobic and mesophilic, ammonia-oxidizing archaeon from soil and a member of the archaeal phylum Thaumarchaeota.</title>
        <authorList>
            <person name="Stieglmeier M."/>
            <person name="Klingl A."/>
            <person name="Alves R.J."/>
            <person name="Rittmann S.K."/>
            <person name="Melcher M."/>
            <person name="Leisch N."/>
            <person name="Schleper C."/>
        </authorList>
    </citation>
    <scope>NUCLEOTIDE SEQUENCE [LARGE SCALE GENOMIC DNA]</scope>
    <source>
        <strain evidence="3">EN76</strain>
    </source>
</reference>
<dbReference type="Pfam" id="PF01989">
    <property type="entry name" value="AcnX_swivel_put"/>
    <property type="match status" value="1"/>
</dbReference>
<accession>A0A060HJ15</accession>
<dbReference type="GO" id="GO:0016829">
    <property type="term" value="F:lyase activity"/>
    <property type="evidence" value="ECO:0007669"/>
    <property type="project" value="UniProtKB-KW"/>
</dbReference>
<feature type="domain" description="Phosphomevalonate dehydratase small subunit-like" evidence="2">
    <location>
        <begin position="28"/>
        <end position="107"/>
    </location>
</feature>
<dbReference type="CDD" id="cd01356">
    <property type="entry name" value="AcnX_swivel"/>
    <property type="match status" value="1"/>
</dbReference>
<evidence type="ECO:0000313" key="3">
    <source>
        <dbReference type="EMBL" id="AIC15513.1"/>
    </source>
</evidence>
<dbReference type="Gene3D" id="3.50.30.10">
    <property type="entry name" value="Phosphohistidine domain"/>
    <property type="match status" value="1"/>
</dbReference>
<gene>
    <name evidence="3" type="ORF">NVIE_012780</name>
</gene>
<name>A0A060HJ15_9ARCH</name>
<evidence type="ECO:0000313" key="4">
    <source>
        <dbReference type="Proteomes" id="UP000027093"/>
    </source>
</evidence>
<dbReference type="Proteomes" id="UP000027093">
    <property type="component" value="Chromosome"/>
</dbReference>
<dbReference type="InterPro" id="IPR012016">
    <property type="entry name" value="PMDh-S-like"/>
</dbReference>
<evidence type="ECO:0000259" key="2">
    <source>
        <dbReference type="Pfam" id="PF01989"/>
    </source>
</evidence>
<organism evidence="3 4">
    <name type="scientific">Nitrososphaera viennensis EN76</name>
    <dbReference type="NCBI Taxonomy" id="926571"/>
    <lineage>
        <taxon>Archaea</taxon>
        <taxon>Nitrososphaerota</taxon>
        <taxon>Nitrososphaeria</taxon>
        <taxon>Nitrososphaerales</taxon>
        <taxon>Nitrososphaeraceae</taxon>
        <taxon>Nitrososphaera</taxon>
    </lineage>
</organism>
<dbReference type="SUPFAM" id="SSF52016">
    <property type="entry name" value="LeuD/IlvD-like"/>
    <property type="match status" value="1"/>
</dbReference>
<dbReference type="PIRSF" id="PIRSF004966">
    <property type="entry name" value="UCP004966"/>
    <property type="match status" value="1"/>
</dbReference>
<proteinExistence type="predicted"/>
<dbReference type="InterPro" id="IPR002840">
    <property type="entry name" value="PMDh-S-like_dom"/>
</dbReference>